<accession>A0AAX0B4T0</accession>
<evidence type="ECO:0000313" key="1">
    <source>
        <dbReference type="EMBL" id="NRT90208.1"/>
    </source>
</evidence>
<gene>
    <name evidence="1" type="ORF">B0H41_003887</name>
</gene>
<reference evidence="1" key="2">
    <citation type="journal article" date="2022" name="Nat. Biotechnol.">
        <title>Carbon-negative production of acetone and isopropanol by gas fermentation at industrial pilot scale.</title>
        <authorList>
            <person name="Liew F.E."/>
            <person name="Nogle R."/>
            <person name="Abdalla T."/>
            <person name="Rasor B.J."/>
            <person name="Canter C."/>
            <person name="Jensen R.O."/>
            <person name="Wang L."/>
            <person name="Strutz J."/>
            <person name="Chirania P."/>
            <person name="De Tissera S."/>
            <person name="Mueller A.P."/>
            <person name="Ruan Z."/>
            <person name="Gao A."/>
            <person name="Tran L."/>
            <person name="Engle N.L."/>
            <person name="Bromley J.C."/>
            <person name="Daniell J."/>
            <person name="Conrado R."/>
            <person name="Tschaplinski T.J."/>
            <person name="Giannone R.J."/>
            <person name="Hettich R.L."/>
            <person name="Karim A.S."/>
            <person name="Simpson S.D."/>
            <person name="Brown S.D."/>
            <person name="Leang C."/>
            <person name="Jewett M.C."/>
            <person name="Kopke M."/>
        </authorList>
    </citation>
    <scope>NUCLEOTIDE SEQUENCE</scope>
    <source>
        <strain evidence="1">DJ080</strain>
    </source>
</reference>
<dbReference type="Proteomes" id="UP001193748">
    <property type="component" value="Unassembled WGS sequence"/>
</dbReference>
<dbReference type="AlphaFoldDB" id="A0AAX0B4T0"/>
<protein>
    <submittedName>
        <fullName evidence="1">Uncharacterized protein</fullName>
    </submittedName>
</protein>
<reference evidence="1" key="1">
    <citation type="submission" date="2020-05" db="EMBL/GenBank/DDBJ databases">
        <authorList>
            <person name="Brown S."/>
            <person name="Huntemann M."/>
            <person name="Clum A."/>
            <person name="Spunde A."/>
            <person name="Palaniappan K."/>
            <person name="Ritter S."/>
            <person name="Mikhailova N."/>
            <person name="Chen I.-M."/>
            <person name="Stamatis D."/>
            <person name="Reddy T."/>
            <person name="O'Malley R."/>
            <person name="Daum C."/>
            <person name="Shapiro N."/>
            <person name="Ivanova N."/>
            <person name="Kyrpides N."/>
            <person name="Woyke T."/>
        </authorList>
    </citation>
    <scope>NUCLEOTIDE SEQUENCE</scope>
    <source>
        <strain evidence="1">DJ080</strain>
    </source>
</reference>
<organism evidence="1 2">
    <name type="scientific">Clostridium beijerinckii</name>
    <name type="common">Clostridium MP</name>
    <dbReference type="NCBI Taxonomy" id="1520"/>
    <lineage>
        <taxon>Bacteria</taxon>
        <taxon>Bacillati</taxon>
        <taxon>Bacillota</taxon>
        <taxon>Clostridia</taxon>
        <taxon>Eubacteriales</taxon>
        <taxon>Clostridiaceae</taxon>
        <taxon>Clostridium</taxon>
    </lineage>
</organism>
<dbReference type="EMBL" id="JABSWW010000001">
    <property type="protein sequence ID" value="NRT90208.1"/>
    <property type="molecule type" value="Genomic_DNA"/>
</dbReference>
<proteinExistence type="predicted"/>
<dbReference type="RefSeq" id="WP_173711504.1">
    <property type="nucleotide sequence ID" value="NZ_CP107022.1"/>
</dbReference>
<evidence type="ECO:0000313" key="2">
    <source>
        <dbReference type="Proteomes" id="UP001193748"/>
    </source>
</evidence>
<sequence>MGNVLMNMEFYKGKGIGFLNLDKLNINQMRTEIDYLDFVGYLLEREELDEGMNVITYENWNEFHCTDDEEYEMKINRVEAGQDFYKKAFNMTANEFAKNFVCLEELEGYEDDTYLRFIKLNIGGIQQGFIIDGGM</sequence>
<comment type="caution">
    <text evidence="1">The sequence shown here is derived from an EMBL/GenBank/DDBJ whole genome shotgun (WGS) entry which is preliminary data.</text>
</comment>
<name>A0AAX0B4T0_CLOBE</name>